<dbReference type="InterPro" id="IPR050471">
    <property type="entry name" value="AB_hydrolase"/>
</dbReference>
<keyword evidence="3" id="KW-1185">Reference proteome</keyword>
<dbReference type="GO" id="GO:0016787">
    <property type="term" value="F:hydrolase activity"/>
    <property type="evidence" value="ECO:0007669"/>
    <property type="project" value="UniProtKB-KW"/>
</dbReference>
<evidence type="ECO:0000259" key="1">
    <source>
        <dbReference type="Pfam" id="PF00561"/>
    </source>
</evidence>
<dbReference type="Pfam" id="PF00561">
    <property type="entry name" value="Abhydrolase_1"/>
    <property type="match status" value="1"/>
</dbReference>
<dbReference type="PANTHER" id="PTHR43433:SF5">
    <property type="entry name" value="AB HYDROLASE-1 DOMAIN-CONTAINING PROTEIN"/>
    <property type="match status" value="1"/>
</dbReference>
<organism evidence="2 3">
    <name type="scientific">Pseudonocardia charpentierae</name>
    <dbReference type="NCBI Taxonomy" id="3075545"/>
    <lineage>
        <taxon>Bacteria</taxon>
        <taxon>Bacillati</taxon>
        <taxon>Actinomycetota</taxon>
        <taxon>Actinomycetes</taxon>
        <taxon>Pseudonocardiales</taxon>
        <taxon>Pseudonocardiaceae</taxon>
        <taxon>Pseudonocardia</taxon>
    </lineage>
</organism>
<dbReference type="InterPro" id="IPR000073">
    <property type="entry name" value="AB_hydrolase_1"/>
</dbReference>
<sequence>MVRPSISVRTERPAVTDGLMAVRGRRLRVQVRRPKAPSGPPLLVLNGIGATLDLLDPFVDALSADREIIRLDPPGIGGSPDVLLPYHLTTFAPVVGDLVAQLGHDRVDVLGYSWGGELAQQLVLCRPAQVRRLVLVATSTGALSVPASPRVLSRFFLPRWPRDLTAALAVAADLYGGTLRTHPERAAAALVEIADGLRRHRRGYTLQLAATVGWTSLPVLRLIRARTLVIAGADDPVIPAANATILGRGIADARVHHHPGGHLAIITEARELAGVAAEFLGAP</sequence>
<proteinExistence type="predicted"/>
<feature type="domain" description="AB hydrolase-1" evidence="1">
    <location>
        <begin position="40"/>
        <end position="268"/>
    </location>
</feature>
<dbReference type="PANTHER" id="PTHR43433">
    <property type="entry name" value="HYDROLASE, ALPHA/BETA FOLD FAMILY PROTEIN"/>
    <property type="match status" value="1"/>
</dbReference>
<evidence type="ECO:0000313" key="3">
    <source>
        <dbReference type="Proteomes" id="UP001183202"/>
    </source>
</evidence>
<keyword evidence="2" id="KW-0378">Hydrolase</keyword>
<comment type="caution">
    <text evidence="2">The sequence shown here is derived from an EMBL/GenBank/DDBJ whole genome shotgun (WGS) entry which is preliminary data.</text>
</comment>
<reference evidence="3" key="1">
    <citation type="submission" date="2023-07" db="EMBL/GenBank/DDBJ databases">
        <title>30 novel species of actinomycetes from the DSMZ collection.</title>
        <authorList>
            <person name="Nouioui I."/>
        </authorList>
    </citation>
    <scope>NUCLEOTIDE SEQUENCE [LARGE SCALE GENOMIC DNA]</scope>
    <source>
        <strain evidence="3">DSM 45834</strain>
    </source>
</reference>
<dbReference type="PRINTS" id="PR00111">
    <property type="entry name" value="ABHYDROLASE"/>
</dbReference>
<dbReference type="RefSeq" id="WP_311556207.1">
    <property type="nucleotide sequence ID" value="NZ_JAVREJ010000006.1"/>
</dbReference>
<dbReference type="InterPro" id="IPR029058">
    <property type="entry name" value="AB_hydrolase_fold"/>
</dbReference>
<dbReference type="Gene3D" id="3.40.50.1820">
    <property type="entry name" value="alpha/beta hydrolase"/>
    <property type="match status" value="1"/>
</dbReference>
<evidence type="ECO:0000313" key="2">
    <source>
        <dbReference type="EMBL" id="MDT0350187.1"/>
    </source>
</evidence>
<name>A0ABU2N9G0_9PSEU</name>
<dbReference type="EMBL" id="JAVREJ010000006">
    <property type="protein sequence ID" value="MDT0350187.1"/>
    <property type="molecule type" value="Genomic_DNA"/>
</dbReference>
<dbReference type="Proteomes" id="UP001183202">
    <property type="component" value="Unassembled WGS sequence"/>
</dbReference>
<gene>
    <name evidence="2" type="ORF">RM445_11695</name>
</gene>
<dbReference type="SUPFAM" id="SSF53474">
    <property type="entry name" value="alpha/beta-Hydrolases"/>
    <property type="match status" value="1"/>
</dbReference>
<accession>A0ABU2N9G0</accession>
<protein>
    <submittedName>
        <fullName evidence="2">Alpha/beta fold hydrolase</fullName>
    </submittedName>
</protein>